<feature type="compositionally biased region" description="Polar residues" evidence="8">
    <location>
        <begin position="568"/>
        <end position="590"/>
    </location>
</feature>
<feature type="compositionally biased region" description="Polar residues" evidence="8">
    <location>
        <begin position="481"/>
        <end position="492"/>
    </location>
</feature>
<dbReference type="InterPro" id="IPR017970">
    <property type="entry name" value="Homeobox_CS"/>
</dbReference>
<dbReference type="SUPFAM" id="SSF46689">
    <property type="entry name" value="Homeodomain-like"/>
    <property type="match status" value="1"/>
</dbReference>
<gene>
    <name evidence="11" type="ORF">TCAL_04233</name>
</gene>
<dbReference type="GO" id="GO:0005634">
    <property type="term" value="C:nucleus"/>
    <property type="evidence" value="ECO:0007669"/>
    <property type="project" value="UniProtKB-SubCell"/>
</dbReference>
<feature type="compositionally biased region" description="Polar residues" evidence="8">
    <location>
        <begin position="327"/>
        <end position="342"/>
    </location>
</feature>
<dbReference type="GO" id="GO:0030154">
    <property type="term" value="P:cell differentiation"/>
    <property type="evidence" value="ECO:0007669"/>
    <property type="project" value="UniProtKB-ARBA"/>
</dbReference>
<feature type="domain" description="POU-specific" evidence="10">
    <location>
        <begin position="391"/>
        <end position="465"/>
    </location>
</feature>
<dbReference type="InterPro" id="IPR010982">
    <property type="entry name" value="Lambda_DNA-bd_dom_sf"/>
</dbReference>
<feature type="region of interest" description="Disordered" evidence="8">
    <location>
        <begin position="319"/>
        <end position="391"/>
    </location>
</feature>
<dbReference type="Proteomes" id="UP000318571">
    <property type="component" value="Chromosome 11"/>
</dbReference>
<feature type="compositionally biased region" description="Basic and acidic residues" evidence="8">
    <location>
        <begin position="84"/>
        <end position="104"/>
    </location>
</feature>
<keyword evidence="7" id="KW-0804">Transcription</keyword>
<dbReference type="SMART" id="SM00389">
    <property type="entry name" value="HOX"/>
    <property type="match status" value="1"/>
</dbReference>
<dbReference type="Gene3D" id="1.10.10.60">
    <property type="entry name" value="Homeodomain-like"/>
    <property type="match status" value="1"/>
</dbReference>
<feature type="region of interest" description="Disordered" evidence="8">
    <location>
        <begin position="39"/>
        <end position="125"/>
    </location>
</feature>
<keyword evidence="4 5" id="KW-0539">Nucleus</keyword>
<dbReference type="PANTHER" id="PTHR11636:SF76">
    <property type="entry name" value="PROTEIN NUBBIN"/>
    <property type="match status" value="1"/>
</dbReference>
<organism evidence="11 12">
    <name type="scientific">Tigriopus californicus</name>
    <name type="common">Marine copepod</name>
    <dbReference type="NCBI Taxonomy" id="6832"/>
    <lineage>
        <taxon>Eukaryota</taxon>
        <taxon>Metazoa</taxon>
        <taxon>Ecdysozoa</taxon>
        <taxon>Arthropoda</taxon>
        <taxon>Crustacea</taxon>
        <taxon>Multicrustacea</taxon>
        <taxon>Hexanauplia</taxon>
        <taxon>Copepoda</taxon>
        <taxon>Harpacticoida</taxon>
        <taxon>Harpacticidae</taxon>
        <taxon>Tigriopus</taxon>
    </lineage>
</organism>
<dbReference type="InterPro" id="IPR000327">
    <property type="entry name" value="POU_dom"/>
</dbReference>
<feature type="region of interest" description="Disordered" evidence="8">
    <location>
        <begin position="147"/>
        <end position="184"/>
    </location>
</feature>
<dbReference type="PROSITE" id="PS51179">
    <property type="entry name" value="POU_3"/>
    <property type="match status" value="1"/>
</dbReference>
<dbReference type="InterPro" id="IPR013847">
    <property type="entry name" value="POU"/>
</dbReference>
<proteinExistence type="inferred from homology"/>
<feature type="DNA-binding region" description="Homeobox" evidence="5">
    <location>
        <begin position="509"/>
        <end position="568"/>
    </location>
</feature>
<evidence type="ECO:0000313" key="11">
    <source>
        <dbReference type="EMBL" id="TRY78687.1"/>
    </source>
</evidence>
<reference evidence="11 12" key="1">
    <citation type="journal article" date="2018" name="Nat. Ecol. Evol.">
        <title>Genomic signatures of mitonuclear coevolution across populations of Tigriopus californicus.</title>
        <authorList>
            <person name="Barreto F.S."/>
            <person name="Watson E.T."/>
            <person name="Lima T.G."/>
            <person name="Willett C.S."/>
            <person name="Edmands S."/>
            <person name="Li W."/>
            <person name="Burton R.S."/>
        </authorList>
    </citation>
    <scope>NUCLEOTIDE SEQUENCE [LARGE SCALE GENOMIC DNA]</scope>
    <source>
        <strain evidence="11 12">San Diego</strain>
    </source>
</reference>
<dbReference type="Gene3D" id="1.10.260.40">
    <property type="entry name" value="lambda repressor-like DNA-binding domains"/>
    <property type="match status" value="1"/>
</dbReference>
<comment type="caution">
    <text evidence="11">The sequence shown here is derived from an EMBL/GenBank/DDBJ whole genome shotgun (WGS) entry which is preliminary data.</text>
</comment>
<dbReference type="FunFam" id="1.10.260.40:FF:000001">
    <property type="entry name" value="POU domain protein"/>
    <property type="match status" value="1"/>
</dbReference>
<evidence type="ECO:0000256" key="5">
    <source>
        <dbReference type="PROSITE-ProRule" id="PRU00108"/>
    </source>
</evidence>
<feature type="compositionally biased region" description="Polar residues" evidence="8">
    <location>
        <begin position="631"/>
        <end position="646"/>
    </location>
</feature>
<dbReference type="Pfam" id="PF00157">
    <property type="entry name" value="Pou"/>
    <property type="match status" value="1"/>
</dbReference>
<evidence type="ECO:0000256" key="6">
    <source>
        <dbReference type="RuleBase" id="RU000682"/>
    </source>
</evidence>
<dbReference type="InterPro" id="IPR050255">
    <property type="entry name" value="POU_domain_TF"/>
</dbReference>
<dbReference type="SUPFAM" id="SSF47413">
    <property type="entry name" value="lambda repressor-like DNA-binding domains"/>
    <property type="match status" value="1"/>
</dbReference>
<evidence type="ECO:0000259" key="9">
    <source>
        <dbReference type="PROSITE" id="PS50071"/>
    </source>
</evidence>
<dbReference type="CDD" id="cd00086">
    <property type="entry name" value="homeodomain"/>
    <property type="match status" value="1"/>
</dbReference>
<evidence type="ECO:0000259" key="10">
    <source>
        <dbReference type="PROSITE" id="PS51179"/>
    </source>
</evidence>
<keyword evidence="2 5" id="KW-0238">DNA-binding</keyword>
<dbReference type="PROSITE" id="PS50071">
    <property type="entry name" value="HOMEOBOX_2"/>
    <property type="match status" value="1"/>
</dbReference>
<feature type="compositionally biased region" description="Basic and acidic residues" evidence="8">
    <location>
        <begin position="45"/>
        <end position="58"/>
    </location>
</feature>
<keyword evidence="3 5" id="KW-0371">Homeobox</keyword>
<protein>
    <recommendedName>
        <fullName evidence="7">POU domain protein</fullName>
    </recommendedName>
</protein>
<feature type="domain" description="Homeobox" evidence="9">
    <location>
        <begin position="507"/>
        <end position="567"/>
    </location>
</feature>
<sequence length="646" mass="69889">MATSESINCGQIRRNAPICYRAPPLQRSEGFIFRCKKVNGDSEEDEHRRPKQIGKDGDVDTATNSHRHHRASRSPSPKVPNHNTHPDDYQRDRSRSPLGRDRRPVSPPRTKKQPTLRVRSPMELKQSPLEELHSAARMAAEQALRLTGQLSPPSSSARSPTPPPHSTSSPGLKYDVPTSNGQTNPLHAALSALQQSGSNNPLQQQLGLQLLLGAQQGNQMAQNPLLAAAAMLSAAQMPPTSSSHAAGMFHGLPTSMSGGSGELAQQAQMFQAMSQLQSLFLLAPNGSPNGNSSPLFPNSGAALMHSQLQALAAQQANHLGGLHKNGPPTSMSHDRYSPSSFAQRLPPSPRPPKAVLTSPMRLPTHGRDMYGRAPHPRHGGGLPTRLDLPPDENTDLEELEKFSKLFKQKRIKLGYTQGDVGLAMGKMYGNDFSQTTISRFEALNLSFKNMCKLKPLLQKWLEDADAQHTAAAATGSTHHASNGNPLSLSTSGPGLMPHFGNLNDAVSRRRKKRTSIDTTVRIALERAFNANPKPTSEEITYIADGLCMEKEVVRVWFCNRRQKEKRMNPNSSLSPAGSPTPSMYASNSLTPTPPSSIPNHAFPSFSPTRPNSRGGVSPPISLPHTFGLTPGSAQYTATELSAKSGE</sequence>
<dbReference type="PROSITE" id="PS00465">
    <property type="entry name" value="POU_2"/>
    <property type="match status" value="1"/>
</dbReference>
<dbReference type="InterPro" id="IPR009057">
    <property type="entry name" value="Homeodomain-like_sf"/>
</dbReference>
<dbReference type="PANTHER" id="PTHR11636">
    <property type="entry name" value="POU DOMAIN"/>
    <property type="match status" value="1"/>
</dbReference>
<dbReference type="PROSITE" id="PS00035">
    <property type="entry name" value="POU_1"/>
    <property type="match status" value="1"/>
</dbReference>
<evidence type="ECO:0000256" key="2">
    <source>
        <dbReference type="ARBA" id="ARBA00023125"/>
    </source>
</evidence>
<accession>A0A553PLY9</accession>
<evidence type="ECO:0000256" key="7">
    <source>
        <dbReference type="RuleBase" id="RU361194"/>
    </source>
</evidence>
<dbReference type="SMART" id="SM00352">
    <property type="entry name" value="POU"/>
    <property type="match status" value="1"/>
</dbReference>
<dbReference type="InterPro" id="IPR001356">
    <property type="entry name" value="HD"/>
</dbReference>
<feature type="region of interest" description="Disordered" evidence="8">
    <location>
        <begin position="564"/>
        <end position="646"/>
    </location>
</feature>
<name>A0A553PLY9_TIGCA</name>
<evidence type="ECO:0000256" key="4">
    <source>
        <dbReference type="ARBA" id="ARBA00023242"/>
    </source>
</evidence>
<dbReference type="PROSITE" id="PS00027">
    <property type="entry name" value="HOMEOBOX_1"/>
    <property type="match status" value="1"/>
</dbReference>
<dbReference type="EMBL" id="VCGU01000003">
    <property type="protein sequence ID" value="TRY78687.1"/>
    <property type="molecule type" value="Genomic_DNA"/>
</dbReference>
<evidence type="ECO:0000256" key="1">
    <source>
        <dbReference type="ARBA" id="ARBA00004123"/>
    </source>
</evidence>
<keyword evidence="12" id="KW-1185">Reference proteome</keyword>
<dbReference type="PRINTS" id="PR00028">
    <property type="entry name" value="POUDOMAIN"/>
</dbReference>
<dbReference type="AlphaFoldDB" id="A0A553PLY9"/>
<evidence type="ECO:0000256" key="3">
    <source>
        <dbReference type="ARBA" id="ARBA00023155"/>
    </source>
</evidence>
<dbReference type="GO" id="GO:0000978">
    <property type="term" value="F:RNA polymerase II cis-regulatory region sequence-specific DNA binding"/>
    <property type="evidence" value="ECO:0007669"/>
    <property type="project" value="TreeGrafter"/>
</dbReference>
<comment type="subcellular location">
    <subcellularLocation>
        <location evidence="1 5 6">Nucleus</location>
    </subcellularLocation>
</comment>
<evidence type="ECO:0000313" key="12">
    <source>
        <dbReference type="Proteomes" id="UP000318571"/>
    </source>
</evidence>
<dbReference type="GO" id="GO:0001228">
    <property type="term" value="F:DNA-binding transcription activator activity, RNA polymerase II-specific"/>
    <property type="evidence" value="ECO:0007669"/>
    <property type="project" value="UniProtKB-ARBA"/>
</dbReference>
<feature type="region of interest" description="Disordered" evidence="8">
    <location>
        <begin position="472"/>
        <end position="494"/>
    </location>
</feature>
<comment type="similarity">
    <text evidence="7">Belongs to the POU transcription factor family.</text>
</comment>
<dbReference type="Pfam" id="PF00046">
    <property type="entry name" value="Homeodomain"/>
    <property type="match status" value="1"/>
</dbReference>
<evidence type="ECO:0000256" key="8">
    <source>
        <dbReference type="SAM" id="MobiDB-lite"/>
    </source>
</evidence>
<dbReference type="STRING" id="6832.A0A553PLY9"/>